<dbReference type="Proteomes" id="UP000886653">
    <property type="component" value="Unassembled WGS sequence"/>
</dbReference>
<reference evidence="1" key="1">
    <citation type="submission" date="2013-11" db="EMBL/GenBank/DDBJ databases">
        <title>Genome sequence of the fusiform rust pathogen reveals effectors for host alternation and coevolution with pine.</title>
        <authorList>
            <consortium name="DOE Joint Genome Institute"/>
            <person name="Smith K."/>
            <person name="Pendleton A."/>
            <person name="Kubisiak T."/>
            <person name="Anderson C."/>
            <person name="Salamov A."/>
            <person name="Aerts A."/>
            <person name="Riley R."/>
            <person name="Clum A."/>
            <person name="Lindquist E."/>
            <person name="Ence D."/>
            <person name="Campbell M."/>
            <person name="Kronenberg Z."/>
            <person name="Feau N."/>
            <person name="Dhillon B."/>
            <person name="Hamelin R."/>
            <person name="Burleigh J."/>
            <person name="Smith J."/>
            <person name="Yandell M."/>
            <person name="Nelson C."/>
            <person name="Grigoriev I."/>
            <person name="Davis J."/>
        </authorList>
    </citation>
    <scope>NUCLEOTIDE SEQUENCE</scope>
    <source>
        <strain evidence="1">G11</strain>
    </source>
</reference>
<organism evidence="1 2">
    <name type="scientific">Cronartium quercuum f. sp. fusiforme G11</name>
    <dbReference type="NCBI Taxonomy" id="708437"/>
    <lineage>
        <taxon>Eukaryota</taxon>
        <taxon>Fungi</taxon>
        <taxon>Dikarya</taxon>
        <taxon>Basidiomycota</taxon>
        <taxon>Pucciniomycotina</taxon>
        <taxon>Pucciniomycetes</taxon>
        <taxon>Pucciniales</taxon>
        <taxon>Coleosporiaceae</taxon>
        <taxon>Cronartium</taxon>
    </lineage>
</organism>
<sequence length="72" mass="7653">MPEVVTEGCEYCDQDVIRARGYRSDAIGSRVEEGTPSATKPHAAVTEANACASSLELGGEHVVINHRAPQSQ</sequence>
<proteinExistence type="predicted"/>
<comment type="caution">
    <text evidence="1">The sequence shown here is derived from an EMBL/GenBank/DDBJ whole genome shotgun (WGS) entry which is preliminary data.</text>
</comment>
<protein>
    <submittedName>
        <fullName evidence="1">Uncharacterized protein</fullName>
    </submittedName>
</protein>
<gene>
    <name evidence="1" type="ORF">CROQUDRAFT_87281</name>
</gene>
<evidence type="ECO:0000313" key="1">
    <source>
        <dbReference type="EMBL" id="KAG0151139.1"/>
    </source>
</evidence>
<name>A0A9P6NSF4_9BASI</name>
<keyword evidence="2" id="KW-1185">Reference proteome</keyword>
<evidence type="ECO:0000313" key="2">
    <source>
        <dbReference type="Proteomes" id="UP000886653"/>
    </source>
</evidence>
<dbReference type="AlphaFoldDB" id="A0A9P6NSF4"/>
<accession>A0A9P6NSF4</accession>
<dbReference type="EMBL" id="MU167215">
    <property type="protein sequence ID" value="KAG0151139.1"/>
    <property type="molecule type" value="Genomic_DNA"/>
</dbReference>